<gene>
    <name evidence="1" type="ORF">EVG20_g6667</name>
</gene>
<proteinExistence type="predicted"/>
<keyword evidence="2" id="KW-1185">Reference proteome</keyword>
<evidence type="ECO:0000313" key="1">
    <source>
        <dbReference type="EMBL" id="TFY62548.1"/>
    </source>
</evidence>
<dbReference type="EMBL" id="SEOQ01000458">
    <property type="protein sequence ID" value="TFY62548.1"/>
    <property type="molecule type" value="Genomic_DNA"/>
</dbReference>
<organism evidence="1 2">
    <name type="scientific">Dentipellis fragilis</name>
    <dbReference type="NCBI Taxonomy" id="205917"/>
    <lineage>
        <taxon>Eukaryota</taxon>
        <taxon>Fungi</taxon>
        <taxon>Dikarya</taxon>
        <taxon>Basidiomycota</taxon>
        <taxon>Agaricomycotina</taxon>
        <taxon>Agaricomycetes</taxon>
        <taxon>Russulales</taxon>
        <taxon>Hericiaceae</taxon>
        <taxon>Dentipellis</taxon>
    </lineage>
</organism>
<protein>
    <submittedName>
        <fullName evidence="1">Uncharacterized protein</fullName>
    </submittedName>
</protein>
<comment type="caution">
    <text evidence="1">The sequence shown here is derived from an EMBL/GenBank/DDBJ whole genome shotgun (WGS) entry which is preliminary data.</text>
</comment>
<accession>A0A4Y9YL78</accession>
<dbReference type="AlphaFoldDB" id="A0A4Y9YL78"/>
<dbReference type="Proteomes" id="UP000298327">
    <property type="component" value="Unassembled WGS sequence"/>
</dbReference>
<reference evidence="1 2" key="1">
    <citation type="submission" date="2019-02" db="EMBL/GenBank/DDBJ databases">
        <title>Genome sequencing of the rare red list fungi Dentipellis fragilis.</title>
        <authorList>
            <person name="Buettner E."/>
            <person name="Kellner H."/>
        </authorList>
    </citation>
    <scope>NUCLEOTIDE SEQUENCE [LARGE SCALE GENOMIC DNA]</scope>
    <source>
        <strain evidence="1 2">DSM 105465</strain>
    </source>
</reference>
<name>A0A4Y9YL78_9AGAM</name>
<sequence length="150" mass="16369">MSRGSLSSIEKTDLYGDKLREGVIYTTERHIGRRGTETDAEPGACFPASLQFILRRYQKHIEFMSSNLFADGFISPSRLDPVSPFEFCPGMVCRRLHTPTPSTRAEPGSLPAVILGTMAGAARVRQASSQGGTDGMLSVISEMIEDMPNV</sequence>
<evidence type="ECO:0000313" key="2">
    <source>
        <dbReference type="Proteomes" id="UP000298327"/>
    </source>
</evidence>